<reference evidence="10" key="2">
    <citation type="journal article" date="2023" name="Infect Dis Poverty">
        <title>Chromosome-scale genome of the human blood fluke Schistosoma mekongi and its implications for public health.</title>
        <authorList>
            <person name="Zhou M."/>
            <person name="Xu L."/>
            <person name="Xu D."/>
            <person name="Chen W."/>
            <person name="Khan J."/>
            <person name="Hu Y."/>
            <person name="Huang H."/>
            <person name="Wei H."/>
            <person name="Zhang Y."/>
            <person name="Chusongsang P."/>
            <person name="Tanasarnprasert K."/>
            <person name="Hu X."/>
            <person name="Limpanont Y."/>
            <person name="Lv Z."/>
        </authorList>
    </citation>
    <scope>NUCLEOTIDE SEQUENCE</scope>
    <source>
        <strain evidence="10">LV_2022a</strain>
    </source>
</reference>
<evidence type="ECO:0000259" key="9">
    <source>
        <dbReference type="PROSITE" id="PS50157"/>
    </source>
</evidence>
<evidence type="ECO:0000256" key="3">
    <source>
        <dbReference type="ARBA" id="ARBA00022737"/>
    </source>
</evidence>
<feature type="domain" description="C2H2-type" evidence="9">
    <location>
        <begin position="811"/>
        <end position="839"/>
    </location>
</feature>
<dbReference type="InterPro" id="IPR050888">
    <property type="entry name" value="ZnF_C2H2-type_TF"/>
</dbReference>
<reference evidence="10" key="1">
    <citation type="submission" date="2022-04" db="EMBL/GenBank/DDBJ databases">
        <authorList>
            <person name="Xu L."/>
            <person name="Lv Z."/>
        </authorList>
    </citation>
    <scope>NUCLEOTIDE SEQUENCE</scope>
    <source>
        <strain evidence="10">LV_2022a</strain>
    </source>
</reference>
<evidence type="ECO:0000313" key="11">
    <source>
        <dbReference type="Proteomes" id="UP001292079"/>
    </source>
</evidence>
<dbReference type="PROSITE" id="PS50157">
    <property type="entry name" value="ZINC_FINGER_C2H2_2"/>
    <property type="match status" value="1"/>
</dbReference>
<organism evidence="10 11">
    <name type="scientific">Schistosoma mekongi</name>
    <name type="common">Parasitic worm</name>
    <dbReference type="NCBI Taxonomy" id="38744"/>
    <lineage>
        <taxon>Eukaryota</taxon>
        <taxon>Metazoa</taxon>
        <taxon>Spiralia</taxon>
        <taxon>Lophotrochozoa</taxon>
        <taxon>Platyhelminthes</taxon>
        <taxon>Trematoda</taxon>
        <taxon>Digenea</taxon>
        <taxon>Strigeidida</taxon>
        <taxon>Schistosomatoidea</taxon>
        <taxon>Schistosomatidae</taxon>
        <taxon>Schistosoma</taxon>
    </lineage>
</organism>
<dbReference type="Gene3D" id="3.30.160.60">
    <property type="entry name" value="Classic Zinc Finger"/>
    <property type="match status" value="1"/>
</dbReference>
<dbReference type="Proteomes" id="UP001292079">
    <property type="component" value="Unassembled WGS sequence"/>
</dbReference>
<accession>A0AAE1ZLP5</accession>
<gene>
    <name evidence="10" type="ORF">MN116_000960</name>
</gene>
<evidence type="ECO:0000256" key="4">
    <source>
        <dbReference type="ARBA" id="ARBA00022771"/>
    </source>
</evidence>
<keyword evidence="4 7" id="KW-0863">Zinc-finger</keyword>
<dbReference type="SMART" id="SM00355">
    <property type="entry name" value="ZnF_C2H2"/>
    <property type="match status" value="9"/>
</dbReference>
<feature type="region of interest" description="Disordered" evidence="8">
    <location>
        <begin position="1156"/>
        <end position="1183"/>
    </location>
</feature>
<keyword evidence="6" id="KW-0539">Nucleus</keyword>
<dbReference type="AlphaFoldDB" id="A0AAE1ZLP5"/>
<dbReference type="InterPro" id="IPR013087">
    <property type="entry name" value="Znf_C2H2_type"/>
</dbReference>
<keyword evidence="5" id="KW-0862">Zinc</keyword>
<dbReference type="PROSITE" id="PS00028">
    <property type="entry name" value="ZINC_FINGER_C2H2_1"/>
    <property type="match status" value="3"/>
</dbReference>
<feature type="region of interest" description="Disordered" evidence="8">
    <location>
        <begin position="180"/>
        <end position="203"/>
    </location>
</feature>
<feature type="compositionally biased region" description="Acidic residues" evidence="8">
    <location>
        <begin position="1156"/>
        <end position="1165"/>
    </location>
</feature>
<comment type="caution">
    <text evidence="10">The sequence shown here is derived from an EMBL/GenBank/DDBJ whole genome shotgun (WGS) entry which is preliminary data.</text>
</comment>
<name>A0AAE1ZLP5_SCHME</name>
<dbReference type="EMBL" id="JALJAT010000001">
    <property type="protein sequence ID" value="KAK4475694.1"/>
    <property type="molecule type" value="Genomic_DNA"/>
</dbReference>
<keyword evidence="11" id="KW-1185">Reference proteome</keyword>
<feature type="region of interest" description="Disordered" evidence="8">
    <location>
        <begin position="26"/>
        <end position="46"/>
    </location>
</feature>
<evidence type="ECO:0000256" key="7">
    <source>
        <dbReference type="PROSITE-ProRule" id="PRU00042"/>
    </source>
</evidence>
<evidence type="ECO:0000256" key="6">
    <source>
        <dbReference type="ARBA" id="ARBA00023242"/>
    </source>
</evidence>
<protein>
    <recommendedName>
        <fullName evidence="9">C2H2-type domain-containing protein</fullName>
    </recommendedName>
</protein>
<sequence length="1212" mass="133684">MTSNNSRRLILPKTHMALPVANPKKCTAGTDLPSKNVPSVSSSSSTMSSFRTIAPRLNPNHTVVATPEITGSNKFGEKDVVYYGDVESGNQDFNPLRTYRAVYANNVVPRSYLKVTHRRVLLPSHTIPRTPIDTDKLPSGPYQSGFSVTNEGSLRPTVNFLVRIGSALVRSQYESAIGKESTTRQSLANNRRKRKRVDEQPTRSYSDKINIETVDISHLEWKQKVRHSRWKDIWDYCHQCRCPYVPTSALQLLRHLEQGHQKLINIDSVTLPRKTRPEKVDCSNCKLNPAETLANKLISRFYVPLTVSISDPSSSISSSTCYVCGEMNKSQCSLDNHFQRVHPQLTPGRIEKSKFILCSICGLPTQPALFRNSHHMQHSDISLHVSCKSNQSLHNNSPWSGCDAHALACLMLYPTLYAQFGLPFHVARFLYTLIQHMLAARIKQFGGWSVQSFTLRCCAAISAIYGKLVDPSQVKPFIHSKMRILEDSSGTSSSSLKIFSKTSTTLASLFHNSTSGQLNTCNSKSVIPVSLPTILVSSSLPIQSCFASTSSSSSSINLTSVLPTSSFPVTSISDLVSKSAMTSSVLPSILFSQPTLTIGQKRSLPLGSALPVCLTVTKQPNLSIHGSAKILNTPCSPNVSSSTTVLPFLPNQSKIPINSKPVIPISINLTSDNSFQQQQSSFNGDTNTVCVQIGPNGEIKRSLGSQPRSLPRVLPMLEIPCELCLTNISTETNAQRFHLMYQHKVKCLRHVPSYPCCFCGQLFWTNAGLSVHQCGSCIQCKESTLCNSTYYVHEIIKHPQQFAYLLTQGAYDCSRCCRVFTDMTSYMVHMQTMHFFTVPDDVNSLRKYDPTKNQSDYDKITMNPKLSNLATLYSSLSMSTSVSYSLPDNIAIHVKTNKSPYWKCSVCSTHFLTTSHLDLHVAQAGHQYWCPLCPYACERAISLWKHYCSSHNNELEPGQPLGTSRLYRIVKRQSGITTKYSSASPVITTTASISPSGTVTKAKIITSPSKQTNQRHAIGHISQFHGCDLCPVFCLTVDDLNTHKKTAHAIELTKDNAKQFATTAGTTTNTTTTAIITSAINSQPIQLSIPANSSSSKSIRDGNTNFNQSESNPSGSRLNINLSDNTSDTDQSKTLSVNIKSSNANNLVIDQIAIDDDDDVDDNDDGKEVIGADGCDDNSNNDNDDEGDVVCPMCEFHSKLRSDVMQHIMDFH</sequence>
<evidence type="ECO:0000256" key="8">
    <source>
        <dbReference type="SAM" id="MobiDB-lite"/>
    </source>
</evidence>
<evidence type="ECO:0000256" key="5">
    <source>
        <dbReference type="ARBA" id="ARBA00022833"/>
    </source>
</evidence>
<dbReference type="PANTHER" id="PTHR24406">
    <property type="entry name" value="TRANSCRIPTIONAL REPRESSOR CTCFL-RELATED"/>
    <property type="match status" value="1"/>
</dbReference>
<comment type="subcellular location">
    <subcellularLocation>
        <location evidence="1">Nucleus</location>
    </subcellularLocation>
</comment>
<feature type="region of interest" description="Disordered" evidence="8">
    <location>
        <begin position="1087"/>
        <end position="1132"/>
    </location>
</feature>
<evidence type="ECO:0000256" key="2">
    <source>
        <dbReference type="ARBA" id="ARBA00022723"/>
    </source>
</evidence>
<dbReference type="GO" id="GO:0005634">
    <property type="term" value="C:nucleus"/>
    <property type="evidence" value="ECO:0007669"/>
    <property type="project" value="UniProtKB-SubCell"/>
</dbReference>
<feature type="compositionally biased region" description="Low complexity" evidence="8">
    <location>
        <begin position="1171"/>
        <end position="1181"/>
    </location>
</feature>
<evidence type="ECO:0000313" key="10">
    <source>
        <dbReference type="EMBL" id="KAK4475694.1"/>
    </source>
</evidence>
<proteinExistence type="predicted"/>
<evidence type="ECO:0000256" key="1">
    <source>
        <dbReference type="ARBA" id="ARBA00004123"/>
    </source>
</evidence>
<dbReference type="GO" id="GO:0008270">
    <property type="term" value="F:zinc ion binding"/>
    <property type="evidence" value="ECO:0007669"/>
    <property type="project" value="UniProtKB-KW"/>
</dbReference>
<feature type="compositionally biased region" description="Polar residues" evidence="8">
    <location>
        <begin position="1101"/>
        <end position="1132"/>
    </location>
</feature>
<keyword evidence="2" id="KW-0479">Metal-binding</keyword>
<keyword evidence="3" id="KW-0677">Repeat</keyword>